<proteinExistence type="predicted"/>
<name>A0A059FXQ6_9PROT</name>
<evidence type="ECO:0000313" key="1">
    <source>
        <dbReference type="EMBL" id="KCZ95454.1"/>
    </source>
</evidence>
<dbReference type="AlphaFoldDB" id="A0A059FXQ6"/>
<protein>
    <submittedName>
        <fullName evidence="1">Uncharacterized protein</fullName>
    </submittedName>
</protein>
<dbReference type="OrthoDB" id="9795020at2"/>
<accession>A0A059FXQ6</accession>
<gene>
    <name evidence="1" type="ORF">HHI_04840</name>
</gene>
<dbReference type="EMBL" id="ARYI01000003">
    <property type="protein sequence ID" value="KCZ95454.1"/>
    <property type="molecule type" value="Genomic_DNA"/>
</dbReference>
<evidence type="ECO:0000313" key="2">
    <source>
        <dbReference type="Proteomes" id="UP000025061"/>
    </source>
</evidence>
<dbReference type="Proteomes" id="UP000025061">
    <property type="component" value="Unassembled WGS sequence"/>
</dbReference>
<dbReference type="RefSeq" id="WP_011645320.1">
    <property type="nucleotide sequence ID" value="NZ_ARYI01000003.1"/>
</dbReference>
<sequence>MVVGIDTFKAFFADHGDQYALIGGAACDLLFADAGLQFRATKDLDIIICVEIINADFAKAFADFLAKGKYTQFAMHEGEKKFYRFSKPETEGFPAMIELFARPAAAIDLPDTDRYVRLAVEDALVSLSALLLDDNYYELVREGREVVDGVSILGAALLIPFKARAWLDLTARKAEGETIDSNNIKKHRNDVFRLAQLLTQEPVALPDTVKDDLKKFAAAMQDEDVDPATFNVENMTKNDALEAVTKVYAL</sequence>
<keyword evidence="2" id="KW-1185">Reference proteome</keyword>
<comment type="caution">
    <text evidence="1">The sequence shown here is derived from an EMBL/GenBank/DDBJ whole genome shotgun (WGS) entry which is preliminary data.</text>
</comment>
<reference evidence="1 2" key="1">
    <citation type="submission" date="2013-04" db="EMBL/GenBank/DDBJ databases">
        <title>Hyphomonas hirschiana VP5 Genome Sequencing.</title>
        <authorList>
            <person name="Lai Q."/>
            <person name="Shao Z."/>
        </authorList>
    </citation>
    <scope>NUCLEOTIDE SEQUENCE [LARGE SCALE GENOMIC DNA]</scope>
    <source>
        <strain evidence="1 2">VP5</strain>
    </source>
</reference>
<organism evidence="1 2">
    <name type="scientific">Hyphomonas hirschiana VP5</name>
    <dbReference type="NCBI Taxonomy" id="1280951"/>
    <lineage>
        <taxon>Bacteria</taxon>
        <taxon>Pseudomonadati</taxon>
        <taxon>Pseudomonadota</taxon>
        <taxon>Alphaproteobacteria</taxon>
        <taxon>Hyphomonadales</taxon>
        <taxon>Hyphomonadaceae</taxon>
        <taxon>Hyphomonas</taxon>
    </lineage>
</organism>
<dbReference type="PATRIC" id="fig|1280951.3.peg.979"/>